<evidence type="ECO:0000256" key="8">
    <source>
        <dbReference type="ARBA" id="ARBA00023136"/>
    </source>
</evidence>
<sequence>MIEILLSATSSTKSNGNPLFSLVFFGAIFGAMYFLLLRPQRRRLKEGRALQSSIGVDDEIVLTSGIYGFVTAIEGDVLWVDIADGHDKERIEVRVARSSIARKVSATETAQDDTK</sequence>
<dbReference type="EMBL" id="CAFBQH010000002">
    <property type="protein sequence ID" value="CAB5044089.1"/>
    <property type="molecule type" value="Genomic_DNA"/>
</dbReference>
<evidence type="ECO:0000256" key="9">
    <source>
        <dbReference type="SAM" id="Phobius"/>
    </source>
</evidence>
<dbReference type="PANTHER" id="PTHR33909">
    <property type="entry name" value="SEC TRANSLOCON ACCESSORY COMPLEX SUBUNIT YAJC"/>
    <property type="match status" value="1"/>
</dbReference>
<keyword evidence="4 9" id="KW-0812">Transmembrane</keyword>
<protein>
    <submittedName>
        <fullName evidence="11">Unannotated protein</fullName>
    </submittedName>
</protein>
<evidence type="ECO:0000256" key="3">
    <source>
        <dbReference type="ARBA" id="ARBA00022475"/>
    </source>
</evidence>
<evidence type="ECO:0000256" key="5">
    <source>
        <dbReference type="ARBA" id="ARBA00022927"/>
    </source>
</evidence>
<dbReference type="NCBIfam" id="TIGR00739">
    <property type="entry name" value="yajC"/>
    <property type="match status" value="1"/>
</dbReference>
<evidence type="ECO:0000313" key="11">
    <source>
        <dbReference type="EMBL" id="CAB4666215.1"/>
    </source>
</evidence>
<dbReference type="AlphaFoldDB" id="A0A6J6M0A7"/>
<dbReference type="GO" id="GO:0015031">
    <property type="term" value="P:protein transport"/>
    <property type="evidence" value="ECO:0007669"/>
    <property type="project" value="UniProtKB-KW"/>
</dbReference>
<proteinExistence type="predicted"/>
<feature type="transmembrane region" description="Helical" evidence="9">
    <location>
        <begin position="19"/>
        <end position="37"/>
    </location>
</feature>
<evidence type="ECO:0000256" key="7">
    <source>
        <dbReference type="ARBA" id="ARBA00023010"/>
    </source>
</evidence>
<keyword evidence="5" id="KW-0653">Protein transport</keyword>
<keyword evidence="3" id="KW-1003">Cell membrane</keyword>
<comment type="subcellular location">
    <subcellularLocation>
        <location evidence="1">Cell membrane</location>
        <topology evidence="1">Single-pass membrane protein</topology>
    </subcellularLocation>
</comment>
<dbReference type="InterPro" id="IPR003849">
    <property type="entry name" value="Preprotein_translocase_YajC"/>
</dbReference>
<evidence type="ECO:0000256" key="6">
    <source>
        <dbReference type="ARBA" id="ARBA00022989"/>
    </source>
</evidence>
<dbReference type="PRINTS" id="PR01853">
    <property type="entry name" value="YAJCTRNLCASE"/>
</dbReference>
<evidence type="ECO:0000256" key="2">
    <source>
        <dbReference type="ARBA" id="ARBA00022448"/>
    </source>
</evidence>
<dbReference type="SMART" id="SM01323">
    <property type="entry name" value="YajC"/>
    <property type="match status" value="1"/>
</dbReference>
<dbReference type="PANTHER" id="PTHR33909:SF1">
    <property type="entry name" value="SEC TRANSLOCON ACCESSORY COMPLEX SUBUNIT YAJC"/>
    <property type="match status" value="1"/>
</dbReference>
<keyword evidence="8 9" id="KW-0472">Membrane</keyword>
<dbReference type="Pfam" id="PF02699">
    <property type="entry name" value="YajC"/>
    <property type="match status" value="1"/>
</dbReference>
<evidence type="ECO:0000313" key="10">
    <source>
        <dbReference type="EMBL" id="CAB4367342.1"/>
    </source>
</evidence>
<evidence type="ECO:0000313" key="13">
    <source>
        <dbReference type="EMBL" id="CAB5044089.1"/>
    </source>
</evidence>
<evidence type="ECO:0000256" key="4">
    <source>
        <dbReference type="ARBA" id="ARBA00022692"/>
    </source>
</evidence>
<dbReference type="EMBL" id="CAEZXA010000011">
    <property type="protein sequence ID" value="CAB4666215.1"/>
    <property type="molecule type" value="Genomic_DNA"/>
</dbReference>
<dbReference type="GO" id="GO:0005886">
    <property type="term" value="C:plasma membrane"/>
    <property type="evidence" value="ECO:0007669"/>
    <property type="project" value="UniProtKB-SubCell"/>
</dbReference>
<keyword evidence="6 9" id="KW-1133">Transmembrane helix</keyword>
<evidence type="ECO:0000313" key="12">
    <source>
        <dbReference type="EMBL" id="CAB4751382.1"/>
    </source>
</evidence>
<keyword evidence="2" id="KW-0813">Transport</keyword>
<dbReference type="EMBL" id="CAETWZ010000006">
    <property type="protein sequence ID" value="CAB4367342.1"/>
    <property type="molecule type" value="Genomic_DNA"/>
</dbReference>
<accession>A0A6J6M0A7</accession>
<dbReference type="EMBL" id="CAEZZL010000001">
    <property type="protein sequence ID" value="CAB4751382.1"/>
    <property type="molecule type" value="Genomic_DNA"/>
</dbReference>
<organism evidence="11">
    <name type="scientific">freshwater metagenome</name>
    <dbReference type="NCBI Taxonomy" id="449393"/>
    <lineage>
        <taxon>unclassified sequences</taxon>
        <taxon>metagenomes</taxon>
        <taxon>ecological metagenomes</taxon>
    </lineage>
</organism>
<keyword evidence="7" id="KW-0811">Translocation</keyword>
<reference evidence="11" key="1">
    <citation type="submission" date="2020-05" db="EMBL/GenBank/DDBJ databases">
        <authorList>
            <person name="Chiriac C."/>
            <person name="Salcher M."/>
            <person name="Ghai R."/>
            <person name="Kavagutti S V."/>
        </authorList>
    </citation>
    <scope>NUCLEOTIDE SEQUENCE</scope>
</reference>
<name>A0A6J6M0A7_9ZZZZ</name>
<gene>
    <name evidence="11" type="ORF">UFOPK2334_00254</name>
    <name evidence="12" type="ORF">UFOPK2870_00065</name>
    <name evidence="10" type="ORF">UFOPK4179_00123</name>
    <name evidence="13" type="ORF">UFOPK4293_00070</name>
</gene>
<evidence type="ECO:0000256" key="1">
    <source>
        <dbReference type="ARBA" id="ARBA00004162"/>
    </source>
</evidence>